<name>A0ABW0YS83_9ACTN</name>
<dbReference type="Pfam" id="PF12902">
    <property type="entry name" value="Ferritin-like"/>
    <property type="match status" value="1"/>
</dbReference>
<feature type="domain" description="Iminophenyl-pyruvate dimer synthase" evidence="1">
    <location>
        <begin position="690"/>
        <end position="935"/>
    </location>
</feature>
<gene>
    <name evidence="2" type="ORF">ACFP1Z_03935</name>
</gene>
<reference evidence="3" key="1">
    <citation type="journal article" date="2019" name="Int. J. Syst. Evol. Microbiol.">
        <title>The Global Catalogue of Microorganisms (GCM) 10K type strain sequencing project: providing services to taxonomists for standard genome sequencing and annotation.</title>
        <authorList>
            <consortium name="The Broad Institute Genomics Platform"/>
            <consortium name="The Broad Institute Genome Sequencing Center for Infectious Disease"/>
            <person name="Wu L."/>
            <person name="Ma J."/>
        </authorList>
    </citation>
    <scope>NUCLEOTIDE SEQUENCE [LARGE SCALE GENOMIC DNA]</scope>
    <source>
        <strain evidence="3">CGMCC 4.7304</strain>
    </source>
</reference>
<dbReference type="InterPro" id="IPR026820">
    <property type="entry name" value="VioB/RebD_dom"/>
</dbReference>
<evidence type="ECO:0000313" key="2">
    <source>
        <dbReference type="EMBL" id="MFC5719336.1"/>
    </source>
</evidence>
<comment type="caution">
    <text evidence="2">The sequence shown here is derived from an EMBL/GenBank/DDBJ whole genome shotgun (WGS) entry which is preliminary data.</text>
</comment>
<keyword evidence="3" id="KW-1185">Reference proteome</keyword>
<dbReference type="Proteomes" id="UP001596083">
    <property type="component" value="Unassembled WGS sequence"/>
</dbReference>
<accession>A0ABW0YS83</accession>
<sequence length="1108" mass="119350">MSVFDLPRLHFAGTATTRLPTGPRSGRFDLASGRALGGDGLPFPPERPASEYHAYLYELGPRFGADGLPCPDGAFSLAQGWNFGGNGHFRLDARVVCAEGPDGRATAGDPVLGRAVDVWGHYNPYLRTTVNRARVFDLDPASRWTTALMVGQFGLGRAGRSHDGGYMLLGDVEGCHPPRWVDFRRILDVGEHVLAPQLRYGAVHQFVVDKGAGRWLPDAGLSPAVGALRAAVDGGADGLVVQLALDNMASPRVPDAPDVWRVRGTVAPWHAHEPRSCPAGRLLVPTGRRLPARAGGDGEVPAAGPPLHHLTVRLAQGTAVFNLVTAVPLTHRAEHPGPGPLHRLGPPLDAGDLELRTAGSGRLLARLPSGAYPGDATSGIVTVPAAPGACEAAEDEALCLTAAGREGRPVPLLTEREVRVDSDEALLFVHPPDRARGRDHAVRVPLRSYVHGRPAGATVRVRQYANPRALPADPRAGAPGARCGDAVVLDVRGQDGGYAEECVVRTDEAGHGVLTVRGRRAGSCRVLLGTGPQDVPPVDEDAPGSAWAAYDDADALGHWAGVGTLHARVLPDDWHLDEVPRQDVDFELLHREVFAPYEQLSSFMRSEVFSLADSCKVRTYAELIWQMCDPRNRDRTYHMPSTRDLTEPKARLLLAYLRNCQARVRPPLPVPAVPVTDPVITTRAQLWSALRQAAALELAVMLQYLYAAFSVPTYGAGLAYVRQGLWTERQLALACGGGGAGRDDGIRGALLAVAREEMVHFLLVNNIIMAMGEAFCVPVVDFPAIGGELPVPVDFALEPLSAGSVQRFVAIEQPAALVPALRREGEEGPAADTRGESFVWRSASELYAGIREGIQRVPELFLVERGRGGGEHHLFLRESVNSRHPDYQLEVDDVSSALFAVDLITEQGEGGRLAPEAPERDEGAEVSHFRTFLRIGEQLTAEHAPGPYGRQLPWSPAYPVLRNPTLRGEDGAKDAITDPGARAVARLCDRSYYLSLQLMAQHFGEGADTSLRRSKLMNASIDVMTGMLRPLAEVLVTLDSGRRGRTAGPPFELEAAPCCVPRPDVARRSLALRFAHQARAARACGHVPGHVADLMEYYAGYFRRAEGV</sequence>
<proteinExistence type="predicted"/>
<evidence type="ECO:0000259" key="1">
    <source>
        <dbReference type="Pfam" id="PF12902"/>
    </source>
</evidence>
<protein>
    <submittedName>
        <fullName evidence="2">Ferritin-like domain-containing protein</fullName>
    </submittedName>
</protein>
<dbReference type="InterPro" id="IPR012347">
    <property type="entry name" value="Ferritin-like"/>
</dbReference>
<dbReference type="RefSeq" id="WP_390314421.1">
    <property type="nucleotide sequence ID" value="NZ_JBHSPB010000002.1"/>
</dbReference>
<evidence type="ECO:0000313" key="3">
    <source>
        <dbReference type="Proteomes" id="UP001596083"/>
    </source>
</evidence>
<dbReference type="Gene3D" id="1.20.1260.10">
    <property type="match status" value="1"/>
</dbReference>
<dbReference type="EMBL" id="JBHSPB010000002">
    <property type="protein sequence ID" value="MFC5719336.1"/>
    <property type="molecule type" value="Genomic_DNA"/>
</dbReference>
<organism evidence="2 3">
    <name type="scientific">Streptomyces gamaensis</name>
    <dbReference type="NCBI Taxonomy" id="1763542"/>
    <lineage>
        <taxon>Bacteria</taxon>
        <taxon>Bacillati</taxon>
        <taxon>Actinomycetota</taxon>
        <taxon>Actinomycetes</taxon>
        <taxon>Kitasatosporales</taxon>
        <taxon>Streptomycetaceae</taxon>
        <taxon>Streptomyces</taxon>
    </lineage>
</organism>